<evidence type="ECO:0000256" key="6">
    <source>
        <dbReference type="SAM" id="Phobius"/>
    </source>
</evidence>
<keyword evidence="4 6" id="KW-0472">Membrane</keyword>
<feature type="transmembrane region" description="Helical" evidence="6">
    <location>
        <begin position="284"/>
        <end position="304"/>
    </location>
</feature>
<proteinExistence type="predicted"/>
<feature type="transmembrane region" description="Helical" evidence="6">
    <location>
        <begin position="525"/>
        <end position="544"/>
    </location>
</feature>
<feature type="transmembrane region" description="Helical" evidence="6">
    <location>
        <begin position="459"/>
        <end position="480"/>
    </location>
</feature>
<dbReference type="GeneID" id="25312737"/>
<feature type="transmembrane region" description="Helical" evidence="6">
    <location>
        <begin position="217"/>
        <end position="241"/>
    </location>
</feature>
<dbReference type="RefSeq" id="XP_013331887.1">
    <property type="nucleotide sequence ID" value="XM_013476433.1"/>
</dbReference>
<dbReference type="STRING" id="1408163.A0A0F4Z4M7"/>
<dbReference type="Gene3D" id="1.20.1250.20">
    <property type="entry name" value="MFS general substrate transporter like domains"/>
    <property type="match status" value="1"/>
</dbReference>
<feature type="transmembrane region" description="Helical" evidence="6">
    <location>
        <begin position="351"/>
        <end position="373"/>
    </location>
</feature>
<evidence type="ECO:0000256" key="3">
    <source>
        <dbReference type="ARBA" id="ARBA00022989"/>
    </source>
</evidence>
<reference evidence="8 9" key="1">
    <citation type="submission" date="2015-04" db="EMBL/GenBank/DDBJ databases">
        <authorList>
            <person name="Heijne W.H."/>
            <person name="Fedorova N.D."/>
            <person name="Nierman W.C."/>
            <person name="Vollebregt A.W."/>
            <person name="Zhao Z."/>
            <person name="Wu L."/>
            <person name="Kumar M."/>
            <person name="Stam H."/>
            <person name="van den Berg M.A."/>
            <person name="Pel H.J."/>
        </authorList>
    </citation>
    <scope>NUCLEOTIDE SEQUENCE [LARGE SCALE GENOMIC DNA]</scope>
    <source>
        <strain evidence="8 9">CBS 393.64</strain>
    </source>
</reference>
<dbReference type="PROSITE" id="PS50850">
    <property type="entry name" value="MFS"/>
    <property type="match status" value="1"/>
</dbReference>
<feature type="transmembrane region" description="Helical" evidence="6">
    <location>
        <begin position="162"/>
        <end position="180"/>
    </location>
</feature>
<evidence type="ECO:0000256" key="2">
    <source>
        <dbReference type="ARBA" id="ARBA00022692"/>
    </source>
</evidence>
<dbReference type="EMBL" id="LASV01000028">
    <property type="protein sequence ID" value="KKA25275.1"/>
    <property type="molecule type" value="Genomic_DNA"/>
</dbReference>
<feature type="transmembrane region" description="Helical" evidence="6">
    <location>
        <begin position="486"/>
        <end position="513"/>
    </location>
</feature>
<evidence type="ECO:0000256" key="1">
    <source>
        <dbReference type="ARBA" id="ARBA00004141"/>
    </source>
</evidence>
<keyword evidence="3 6" id="KW-1133">Transmembrane helix</keyword>
<feature type="transmembrane region" description="Helical" evidence="6">
    <location>
        <begin position="429"/>
        <end position="452"/>
    </location>
</feature>
<dbReference type="InterPro" id="IPR011701">
    <property type="entry name" value="MFS"/>
</dbReference>
<evidence type="ECO:0000313" key="8">
    <source>
        <dbReference type="EMBL" id="KKA25275.1"/>
    </source>
</evidence>
<dbReference type="PANTHER" id="PTHR23501:SF67">
    <property type="entry name" value="MFS MULTIDRUG EFFLUX TRANSPORTER (EUROFUNG)"/>
    <property type="match status" value="1"/>
</dbReference>
<dbReference type="SUPFAM" id="SSF103473">
    <property type="entry name" value="MFS general substrate transporter"/>
    <property type="match status" value="2"/>
</dbReference>
<evidence type="ECO:0000259" key="7">
    <source>
        <dbReference type="PROSITE" id="PS50850"/>
    </source>
</evidence>
<evidence type="ECO:0000313" key="9">
    <source>
        <dbReference type="Proteomes" id="UP000053958"/>
    </source>
</evidence>
<dbReference type="Proteomes" id="UP000053958">
    <property type="component" value="Unassembled WGS sequence"/>
</dbReference>
<feature type="region of interest" description="Disordered" evidence="5">
    <location>
        <begin position="1"/>
        <end position="56"/>
    </location>
</feature>
<feature type="transmembrane region" description="Helical" evidence="6">
    <location>
        <begin position="325"/>
        <end position="345"/>
    </location>
</feature>
<feature type="transmembrane region" description="Helical" evidence="6">
    <location>
        <begin position="124"/>
        <end position="142"/>
    </location>
</feature>
<organism evidence="8 9">
    <name type="scientific">Rasamsonia emersonii (strain ATCC 16479 / CBS 393.64 / IMI 116815)</name>
    <dbReference type="NCBI Taxonomy" id="1408163"/>
    <lineage>
        <taxon>Eukaryota</taxon>
        <taxon>Fungi</taxon>
        <taxon>Dikarya</taxon>
        <taxon>Ascomycota</taxon>
        <taxon>Pezizomycotina</taxon>
        <taxon>Eurotiomycetes</taxon>
        <taxon>Eurotiomycetidae</taxon>
        <taxon>Eurotiales</taxon>
        <taxon>Trichocomaceae</taxon>
        <taxon>Rasamsonia</taxon>
    </lineage>
</organism>
<dbReference type="InterPro" id="IPR020846">
    <property type="entry name" value="MFS_dom"/>
</dbReference>
<feature type="domain" description="Major facilitator superfamily (MFS) profile" evidence="7">
    <location>
        <begin position="127"/>
        <end position="617"/>
    </location>
</feature>
<dbReference type="Pfam" id="PF07690">
    <property type="entry name" value="MFS_1"/>
    <property type="match status" value="1"/>
</dbReference>
<sequence length="630" mass="68163">MGDKTEHLEEQQPAADETTPLIRPNESHRLVTGYNGIAKGDHHYPTGSSSVPGLPDDRCSERLDLVKVPSLSAGIDIEPGLQRVTSAATVPEHERASGDPEAANPAAASPRYADRFIGVTPRRFWLIFGGIQLGYTIGFFDSTLMASSHPVITSHFHASNSASWLSTAFLLTSTALLPLFGRISDTFGRKPVYIFSIVVFFLTTAWCAVAQSIGSFIAARAFCGLGAGGVFSMGMIICSDIVRLEYRGVYQSYINLVLGVGGCLGLAGGGFICDQLGWRGAFGIQLPFIFVYLLIALWTTPADLGLRTPKSERMTAWQLIKRVDLTGSFILTVGVTGLIMGINLGGNVFSWSHPLIISSLVIACVLAVVFPWYERNVEMPVMPVQLLSKTPHANIIFGNFFGAMSVNTILFNVPLFFQAVKLESPTQSGIRLVAATIAVTTSSVSTGFLITWSKRLMPTIIIGGVLFVLGGCSTTAMALFDIPDAVSMVLLSLSSLGQGFAFPTMTVAILAINKQADQAVATTTLGLWRNLGAVMGVAISSWILQDTLLFRLEQMVTEPHKEEIILRVRKTVDAIADLDPMHQRQVTQAYASALQLTFVSAAVWGALMLFCLLPIKMPRLDEKGKHHEDE</sequence>
<dbReference type="OrthoDB" id="419537at2759"/>
<name>A0A0F4Z4M7_RASE3</name>
<feature type="compositionally biased region" description="Basic and acidic residues" evidence="5">
    <location>
        <begin position="1"/>
        <end position="10"/>
    </location>
</feature>
<dbReference type="Gene3D" id="1.20.1720.10">
    <property type="entry name" value="Multidrug resistance protein D"/>
    <property type="match status" value="1"/>
</dbReference>
<feature type="transmembrane region" description="Helical" evidence="6">
    <location>
        <begin position="589"/>
        <end position="615"/>
    </location>
</feature>
<feature type="region of interest" description="Disordered" evidence="5">
    <location>
        <begin position="87"/>
        <end position="107"/>
    </location>
</feature>
<comment type="subcellular location">
    <subcellularLocation>
        <location evidence="1">Membrane</location>
        <topology evidence="1">Multi-pass membrane protein</topology>
    </subcellularLocation>
</comment>
<accession>A0A0F4Z4M7</accession>
<feature type="transmembrane region" description="Helical" evidence="6">
    <location>
        <begin position="394"/>
        <end position="417"/>
    </location>
</feature>
<dbReference type="InterPro" id="IPR036259">
    <property type="entry name" value="MFS_trans_sf"/>
</dbReference>
<dbReference type="PANTHER" id="PTHR23501">
    <property type="entry name" value="MAJOR FACILITATOR SUPERFAMILY"/>
    <property type="match status" value="1"/>
</dbReference>
<evidence type="ECO:0000256" key="4">
    <source>
        <dbReference type="ARBA" id="ARBA00023136"/>
    </source>
</evidence>
<feature type="transmembrane region" description="Helical" evidence="6">
    <location>
        <begin position="192"/>
        <end position="211"/>
    </location>
</feature>
<protein>
    <submittedName>
        <fullName evidence="8">MFS transporter</fullName>
    </submittedName>
</protein>
<gene>
    <name evidence="8" type="ORF">T310_0683</name>
</gene>
<feature type="transmembrane region" description="Helical" evidence="6">
    <location>
        <begin position="253"/>
        <end position="272"/>
    </location>
</feature>
<evidence type="ECO:0000256" key="5">
    <source>
        <dbReference type="SAM" id="MobiDB-lite"/>
    </source>
</evidence>
<keyword evidence="9" id="KW-1185">Reference proteome</keyword>
<keyword evidence="2 6" id="KW-0812">Transmembrane</keyword>
<dbReference type="FunFam" id="1.20.1720.10:FF:000024">
    <property type="entry name" value="MFS multidrug transporter, putative"/>
    <property type="match status" value="1"/>
</dbReference>
<dbReference type="GO" id="GO:0000329">
    <property type="term" value="C:fungal-type vacuole membrane"/>
    <property type="evidence" value="ECO:0007669"/>
    <property type="project" value="TreeGrafter"/>
</dbReference>
<dbReference type="GO" id="GO:0015174">
    <property type="term" value="F:basic amino acid transmembrane transporter activity"/>
    <property type="evidence" value="ECO:0007669"/>
    <property type="project" value="TreeGrafter"/>
</dbReference>
<dbReference type="AlphaFoldDB" id="A0A0F4Z4M7"/>
<comment type="caution">
    <text evidence="8">The sequence shown here is derived from an EMBL/GenBank/DDBJ whole genome shotgun (WGS) entry which is preliminary data.</text>
</comment>